<proteinExistence type="predicted"/>
<gene>
    <name evidence="2" type="primary">Wnt10b</name>
    <name evidence="2" type="ORF">g.126091</name>
</gene>
<evidence type="ECO:0000256" key="1">
    <source>
        <dbReference type="SAM" id="MobiDB-lite"/>
    </source>
</evidence>
<evidence type="ECO:0000313" key="2">
    <source>
        <dbReference type="EMBL" id="JAT66191.1"/>
    </source>
</evidence>
<organism evidence="2">
    <name type="scientific">Anthurium amnicola</name>
    <dbReference type="NCBI Taxonomy" id="1678845"/>
    <lineage>
        <taxon>Eukaryota</taxon>
        <taxon>Viridiplantae</taxon>
        <taxon>Streptophyta</taxon>
        <taxon>Embryophyta</taxon>
        <taxon>Tracheophyta</taxon>
        <taxon>Spermatophyta</taxon>
        <taxon>Magnoliopsida</taxon>
        <taxon>Liliopsida</taxon>
        <taxon>Araceae</taxon>
        <taxon>Pothoideae</taxon>
        <taxon>Potheae</taxon>
        <taxon>Anthurium</taxon>
    </lineage>
</organism>
<protein>
    <submittedName>
        <fullName evidence="2">Protein Wnt-10b</fullName>
    </submittedName>
</protein>
<dbReference type="EMBL" id="GDJX01001745">
    <property type="protein sequence ID" value="JAT66191.1"/>
    <property type="molecule type" value="Transcribed_RNA"/>
</dbReference>
<feature type="region of interest" description="Disordered" evidence="1">
    <location>
        <begin position="60"/>
        <end position="98"/>
    </location>
</feature>
<feature type="compositionally biased region" description="Basic residues" evidence="1">
    <location>
        <begin position="61"/>
        <end position="70"/>
    </location>
</feature>
<dbReference type="AlphaFoldDB" id="A0A1D1ZHE8"/>
<accession>A0A1D1ZHE8</accession>
<sequence length="220" mass="24002">DLASCGHLLLIVHGDLNEHHGVGEAALLQVRAEGLPLVPPLGAPAQELDGEADRVEVEHLRHQHHRHGQAHPHGGPQNGSDHRRPYPVPGVVDSPGQQDGLLRVGEQVELPRGERLVRRFTTARFAILAQLDRRQYRRARRRWGGDLPGSIPVDSSPSGRLGWTSMARSRALAGKARRRRRRSTTHVGLSCCTSISTSSLGVPEFCLDTVVGGSLLCLPF</sequence>
<name>A0A1D1ZHE8_9ARAE</name>
<feature type="non-terminal residue" evidence="2">
    <location>
        <position position="1"/>
    </location>
</feature>
<reference evidence="2" key="1">
    <citation type="submission" date="2015-07" db="EMBL/GenBank/DDBJ databases">
        <title>Transcriptome Assembly of Anthurium amnicola.</title>
        <authorList>
            <person name="Suzuki J."/>
        </authorList>
    </citation>
    <scope>NUCLEOTIDE SEQUENCE</scope>
</reference>